<sequence>VPSFRVVGPGRAGGSLVVALTAEGWESAGLLGQADDPAAATDGVDLLVLATPDAAIGEVAARVDPVPTTVAATVADLATRTPEPLTGPAAAELANPVTVVGALVALAGARSGSWGVHTREDSPTTDGRRCRRILTRPGQASGS</sequence>
<feature type="compositionally biased region" description="Basic and acidic residues" evidence="1">
    <location>
        <begin position="117"/>
        <end position="128"/>
    </location>
</feature>
<name>A0A382LFK7_9ZZZZ</name>
<evidence type="ECO:0000256" key="1">
    <source>
        <dbReference type="SAM" id="MobiDB-lite"/>
    </source>
</evidence>
<dbReference type="SUPFAM" id="SSF51735">
    <property type="entry name" value="NAD(P)-binding Rossmann-fold domains"/>
    <property type="match status" value="1"/>
</dbReference>
<dbReference type="InterPro" id="IPR036291">
    <property type="entry name" value="NAD(P)-bd_dom_sf"/>
</dbReference>
<dbReference type="Gene3D" id="3.40.50.720">
    <property type="entry name" value="NAD(P)-binding Rossmann-like Domain"/>
    <property type="match status" value="1"/>
</dbReference>
<dbReference type="AlphaFoldDB" id="A0A382LFK7"/>
<accession>A0A382LFK7</accession>
<proteinExistence type="predicted"/>
<dbReference type="EMBL" id="UINC01086783">
    <property type="protein sequence ID" value="SVC35558.1"/>
    <property type="molecule type" value="Genomic_DNA"/>
</dbReference>
<gene>
    <name evidence="2" type="ORF">METZ01_LOCUS288412</name>
</gene>
<protein>
    <submittedName>
        <fullName evidence="2">Uncharacterized protein</fullName>
    </submittedName>
</protein>
<feature type="non-terminal residue" evidence="2">
    <location>
        <position position="1"/>
    </location>
</feature>
<evidence type="ECO:0000313" key="2">
    <source>
        <dbReference type="EMBL" id="SVC35558.1"/>
    </source>
</evidence>
<organism evidence="2">
    <name type="scientific">marine metagenome</name>
    <dbReference type="NCBI Taxonomy" id="408172"/>
    <lineage>
        <taxon>unclassified sequences</taxon>
        <taxon>metagenomes</taxon>
        <taxon>ecological metagenomes</taxon>
    </lineage>
</organism>
<reference evidence="2" key="1">
    <citation type="submission" date="2018-05" db="EMBL/GenBank/DDBJ databases">
        <authorList>
            <person name="Lanie J.A."/>
            <person name="Ng W.-L."/>
            <person name="Kazmierczak K.M."/>
            <person name="Andrzejewski T.M."/>
            <person name="Davidsen T.M."/>
            <person name="Wayne K.J."/>
            <person name="Tettelin H."/>
            <person name="Glass J.I."/>
            <person name="Rusch D."/>
            <person name="Podicherti R."/>
            <person name="Tsui H.-C.T."/>
            <person name="Winkler M.E."/>
        </authorList>
    </citation>
    <scope>NUCLEOTIDE SEQUENCE</scope>
</reference>
<feature type="region of interest" description="Disordered" evidence="1">
    <location>
        <begin position="113"/>
        <end position="143"/>
    </location>
</feature>